<accession>A0A6C0KIY7</accession>
<feature type="domain" description="Peptidase C1A papain C-terminal" evidence="3">
    <location>
        <begin position="121"/>
        <end position="346"/>
    </location>
</feature>
<keyword evidence="2" id="KW-1015">Disulfide bond</keyword>
<dbReference type="Pfam" id="PF00112">
    <property type="entry name" value="Peptidase_C1"/>
    <property type="match status" value="1"/>
</dbReference>
<dbReference type="InterPro" id="IPR000668">
    <property type="entry name" value="Peptidase_C1A_C"/>
</dbReference>
<organism evidence="5">
    <name type="scientific">viral metagenome</name>
    <dbReference type="NCBI Taxonomy" id="1070528"/>
    <lineage>
        <taxon>unclassified sequences</taxon>
        <taxon>metagenomes</taxon>
        <taxon>organismal metagenomes</taxon>
    </lineage>
</organism>
<dbReference type="PRINTS" id="PR00705">
    <property type="entry name" value="PAPAIN"/>
</dbReference>
<dbReference type="InterPro" id="IPR013201">
    <property type="entry name" value="Prot_inhib_I29"/>
</dbReference>
<dbReference type="PANTHER" id="PTHR12411">
    <property type="entry name" value="CYSTEINE PROTEASE FAMILY C1-RELATED"/>
    <property type="match status" value="1"/>
</dbReference>
<evidence type="ECO:0000313" key="5">
    <source>
        <dbReference type="EMBL" id="QHU16650.1"/>
    </source>
</evidence>
<reference evidence="5" key="1">
    <citation type="journal article" date="2020" name="Nature">
        <title>Giant virus diversity and host interactions through global metagenomics.</title>
        <authorList>
            <person name="Schulz F."/>
            <person name="Roux S."/>
            <person name="Paez-Espino D."/>
            <person name="Jungbluth S."/>
            <person name="Walsh D.A."/>
            <person name="Denef V.J."/>
            <person name="McMahon K.D."/>
            <person name="Konstantinidis K.T."/>
            <person name="Eloe-Fadrosh E.A."/>
            <person name="Kyrpides N.C."/>
            <person name="Woyke T."/>
        </authorList>
    </citation>
    <scope>NUCLEOTIDE SEQUENCE</scope>
    <source>
        <strain evidence="5">GVMAG-S-3300012000-53</strain>
    </source>
</reference>
<dbReference type="Pfam" id="PF08246">
    <property type="entry name" value="Inhibitor_I29"/>
    <property type="match status" value="1"/>
</dbReference>
<proteinExistence type="inferred from homology"/>
<dbReference type="CDD" id="cd02248">
    <property type="entry name" value="Peptidase_C1A"/>
    <property type="match status" value="1"/>
</dbReference>
<dbReference type="AlphaFoldDB" id="A0A6C0KIY7"/>
<evidence type="ECO:0000259" key="4">
    <source>
        <dbReference type="SMART" id="SM00848"/>
    </source>
</evidence>
<dbReference type="EMBL" id="MN740887">
    <property type="protein sequence ID" value="QHU16650.1"/>
    <property type="molecule type" value="Genomic_DNA"/>
</dbReference>
<name>A0A6C0KIY7_9ZZZZ</name>
<evidence type="ECO:0000256" key="1">
    <source>
        <dbReference type="ARBA" id="ARBA00008455"/>
    </source>
</evidence>
<feature type="domain" description="Cathepsin propeptide inhibitor" evidence="4">
    <location>
        <begin position="26"/>
        <end position="82"/>
    </location>
</feature>
<evidence type="ECO:0008006" key="6">
    <source>
        <dbReference type="Google" id="ProtNLM"/>
    </source>
</evidence>
<evidence type="ECO:0000259" key="3">
    <source>
        <dbReference type="SMART" id="SM00645"/>
    </source>
</evidence>
<dbReference type="InterPro" id="IPR013128">
    <property type="entry name" value="Peptidase_C1A"/>
</dbReference>
<dbReference type="SMART" id="SM00848">
    <property type="entry name" value="Inhibitor_I29"/>
    <property type="match status" value="1"/>
</dbReference>
<dbReference type="InterPro" id="IPR038765">
    <property type="entry name" value="Papain-like_cys_pep_sf"/>
</dbReference>
<dbReference type="InterPro" id="IPR039417">
    <property type="entry name" value="Peptidase_C1A_papain-like"/>
</dbReference>
<dbReference type="FunFam" id="3.90.70.10:FF:000332">
    <property type="entry name" value="Cathepsin L1"/>
    <property type="match status" value="1"/>
</dbReference>
<protein>
    <recommendedName>
        <fullName evidence="6">Peptidase C1A papain C-terminal domain-containing protein</fullName>
    </recommendedName>
</protein>
<sequence>MFTNILVSVLFCATAVVGSERFLDRFENWVNKFHIKILNEGHYLAIYNKWLSNDKYIEEINNKNLTFTLGHNQFSGMDSAEFREYIGFINFNQQYENFEESESIESSEQYNNLRGLTLADVPSSINWVTKGAVTGVKDQGQCGSCWSFSTTGALEGAYYNKYGNLLSFSEQQLVDCDNFKNGGRDLGCNGGQMDNAFKWINKNGGLCSESSYPYVSGETTETGTCTKTCSVISASQVKSYVDVDPSSDEQMMLAVAQQPVSVAIEADQRSFQLYKSGVFTDDCGTKLDHGVLVVGYGTMDGEDYYLIKNSWGTTWGDNGYIYIGRGSKYNNGDGQCGVLLEPSYPVL</sequence>
<dbReference type="InterPro" id="IPR000169">
    <property type="entry name" value="Pept_cys_AS"/>
</dbReference>
<dbReference type="InterPro" id="IPR025660">
    <property type="entry name" value="Pept_his_AS"/>
</dbReference>
<dbReference type="SMART" id="SM00645">
    <property type="entry name" value="Pept_C1"/>
    <property type="match status" value="1"/>
</dbReference>
<comment type="similarity">
    <text evidence="1">Belongs to the peptidase C1 family.</text>
</comment>
<dbReference type="SUPFAM" id="SSF54001">
    <property type="entry name" value="Cysteine proteinases"/>
    <property type="match status" value="1"/>
</dbReference>
<dbReference type="PROSITE" id="PS00139">
    <property type="entry name" value="THIOL_PROTEASE_CYS"/>
    <property type="match status" value="1"/>
</dbReference>
<dbReference type="GO" id="GO:0006508">
    <property type="term" value="P:proteolysis"/>
    <property type="evidence" value="ECO:0007669"/>
    <property type="project" value="InterPro"/>
</dbReference>
<dbReference type="Gene3D" id="3.90.70.10">
    <property type="entry name" value="Cysteine proteinases"/>
    <property type="match status" value="1"/>
</dbReference>
<dbReference type="GO" id="GO:0008234">
    <property type="term" value="F:cysteine-type peptidase activity"/>
    <property type="evidence" value="ECO:0007669"/>
    <property type="project" value="InterPro"/>
</dbReference>
<evidence type="ECO:0000256" key="2">
    <source>
        <dbReference type="ARBA" id="ARBA00023157"/>
    </source>
</evidence>
<dbReference type="PROSITE" id="PS00639">
    <property type="entry name" value="THIOL_PROTEASE_HIS"/>
    <property type="match status" value="1"/>
</dbReference>